<dbReference type="SUPFAM" id="SSF47413">
    <property type="entry name" value="lambda repressor-like DNA-binding domains"/>
    <property type="match status" value="1"/>
</dbReference>
<evidence type="ECO:0000313" key="2">
    <source>
        <dbReference type="EMBL" id="MEM0543334.1"/>
    </source>
</evidence>
<dbReference type="SMART" id="SM00530">
    <property type="entry name" value="HTH_XRE"/>
    <property type="match status" value="1"/>
</dbReference>
<proteinExistence type="predicted"/>
<dbReference type="PROSITE" id="PS50943">
    <property type="entry name" value="HTH_CROC1"/>
    <property type="match status" value="1"/>
</dbReference>
<dbReference type="InterPro" id="IPR010982">
    <property type="entry name" value="Lambda_DNA-bd_dom_sf"/>
</dbReference>
<dbReference type="Pfam" id="PF01381">
    <property type="entry name" value="HTH_3"/>
    <property type="match status" value="1"/>
</dbReference>
<protein>
    <submittedName>
        <fullName evidence="2">Helix-turn-helix transcriptional regulator</fullName>
    </submittedName>
</protein>
<organism evidence="2 3">
    <name type="scientific">Flavobacterium aureirubrum</name>
    <dbReference type="NCBI Taxonomy" id="3133147"/>
    <lineage>
        <taxon>Bacteria</taxon>
        <taxon>Pseudomonadati</taxon>
        <taxon>Bacteroidota</taxon>
        <taxon>Flavobacteriia</taxon>
        <taxon>Flavobacteriales</taxon>
        <taxon>Flavobacteriaceae</taxon>
        <taxon>Flavobacterium</taxon>
    </lineage>
</organism>
<gene>
    <name evidence="2" type="ORF">WFZ85_11965</name>
</gene>
<dbReference type="RefSeq" id="WP_342696529.1">
    <property type="nucleotide sequence ID" value="NZ_JBCGDO010000016.1"/>
</dbReference>
<dbReference type="CDD" id="cd00093">
    <property type="entry name" value="HTH_XRE"/>
    <property type="match status" value="1"/>
</dbReference>
<name>A0ABU9N8X6_9FLAO</name>
<evidence type="ECO:0000259" key="1">
    <source>
        <dbReference type="PROSITE" id="PS50943"/>
    </source>
</evidence>
<dbReference type="Proteomes" id="UP001460072">
    <property type="component" value="Unassembled WGS sequence"/>
</dbReference>
<keyword evidence="3" id="KW-1185">Reference proteome</keyword>
<reference evidence="2 3" key="1">
    <citation type="submission" date="2024-03" db="EMBL/GenBank/DDBJ databases">
        <title>Two novel species of the genus Flavobacterium exhibiting potentially degradation of complex polysaccharides.</title>
        <authorList>
            <person name="Lian X."/>
        </authorList>
    </citation>
    <scope>NUCLEOTIDE SEQUENCE [LARGE SCALE GENOMIC DNA]</scope>
    <source>
        <strain evidence="3">j3</strain>
    </source>
</reference>
<dbReference type="InterPro" id="IPR001387">
    <property type="entry name" value="Cro/C1-type_HTH"/>
</dbReference>
<dbReference type="EMBL" id="JBCGDO010000016">
    <property type="protein sequence ID" value="MEM0543334.1"/>
    <property type="molecule type" value="Genomic_DNA"/>
</dbReference>
<comment type="caution">
    <text evidence="2">The sequence shown here is derived from an EMBL/GenBank/DDBJ whole genome shotgun (WGS) entry which is preliminary data.</text>
</comment>
<evidence type="ECO:0000313" key="3">
    <source>
        <dbReference type="Proteomes" id="UP001460072"/>
    </source>
</evidence>
<sequence length="153" mass="17847">MSNKEKFLNLVSEEQSNTLQNLKERKKNRAMLRESQSIAYKVLMRLETLKWTQKRLAEKLEVTPQQVSKIISGKENLTLETLVKLQVVLEIPLLVTCIERAFDEIMKTHKVEVIQDYDIPENITISVKQNSPVVKKISFKQETETYNYFSTAN</sequence>
<dbReference type="Gene3D" id="1.10.260.40">
    <property type="entry name" value="lambda repressor-like DNA-binding domains"/>
    <property type="match status" value="1"/>
</dbReference>
<feature type="domain" description="HTH cro/C1-type" evidence="1">
    <location>
        <begin position="49"/>
        <end position="97"/>
    </location>
</feature>
<accession>A0ABU9N8X6</accession>